<dbReference type="EMBL" id="CABIJS010000011">
    <property type="protein sequence ID" value="VUZ38996.1"/>
    <property type="molecule type" value="Genomic_DNA"/>
</dbReference>
<dbReference type="Proteomes" id="UP000321570">
    <property type="component" value="Unassembled WGS sequence"/>
</dbReference>
<keyword evidence="2" id="KW-1185">Reference proteome</keyword>
<accession>A0A564XVU4</accession>
<gene>
    <name evidence="1" type="ORF">WMSIL1_LOCUS504</name>
</gene>
<organism evidence="1 2">
    <name type="scientific">Hymenolepis diminuta</name>
    <name type="common">Rat tapeworm</name>
    <dbReference type="NCBI Taxonomy" id="6216"/>
    <lineage>
        <taxon>Eukaryota</taxon>
        <taxon>Metazoa</taxon>
        <taxon>Spiralia</taxon>
        <taxon>Lophotrochozoa</taxon>
        <taxon>Platyhelminthes</taxon>
        <taxon>Cestoda</taxon>
        <taxon>Eucestoda</taxon>
        <taxon>Cyclophyllidea</taxon>
        <taxon>Hymenolepididae</taxon>
        <taxon>Hymenolepis</taxon>
    </lineage>
</organism>
<dbReference type="AlphaFoldDB" id="A0A564XVU4"/>
<proteinExistence type="predicted"/>
<protein>
    <submittedName>
        <fullName evidence="1">Uncharacterized protein</fullName>
    </submittedName>
</protein>
<sequence length="80" mass="9228">METGPLNIILDIFGLSPVGNNVTPEIQPSSQQNLRSEGFRKNSRWIQQSKVIAGNFLCVILDKMEYFYPEEIKMTILYVY</sequence>
<evidence type="ECO:0000313" key="1">
    <source>
        <dbReference type="EMBL" id="VUZ38996.1"/>
    </source>
</evidence>
<reference evidence="1 2" key="1">
    <citation type="submission" date="2019-07" db="EMBL/GenBank/DDBJ databases">
        <authorList>
            <person name="Jastrzebski P J."/>
            <person name="Paukszto L."/>
            <person name="Jastrzebski P J."/>
        </authorList>
    </citation>
    <scope>NUCLEOTIDE SEQUENCE [LARGE SCALE GENOMIC DNA]</scope>
    <source>
        <strain evidence="1 2">WMS-il1</strain>
    </source>
</reference>
<evidence type="ECO:0000313" key="2">
    <source>
        <dbReference type="Proteomes" id="UP000321570"/>
    </source>
</evidence>
<name>A0A564XVU4_HYMDI</name>